<protein>
    <submittedName>
        <fullName evidence="2">DUF4440 domain-containing protein</fullName>
    </submittedName>
</protein>
<dbReference type="Gene3D" id="3.10.450.50">
    <property type="match status" value="1"/>
</dbReference>
<evidence type="ECO:0000313" key="3">
    <source>
        <dbReference type="Proteomes" id="UP000445582"/>
    </source>
</evidence>
<dbReference type="OrthoDB" id="7406606at2"/>
<comment type="caution">
    <text evidence="2">The sequence shown here is derived from an EMBL/GenBank/DDBJ whole genome shotgun (WGS) entry which is preliminary data.</text>
</comment>
<dbReference type="RefSeq" id="WP_160671770.1">
    <property type="nucleotide sequence ID" value="NZ_WTYN01000001.1"/>
</dbReference>
<evidence type="ECO:0000259" key="1">
    <source>
        <dbReference type="Pfam" id="PF12680"/>
    </source>
</evidence>
<dbReference type="EMBL" id="WTYN01000001">
    <property type="protein sequence ID" value="MXO62176.1"/>
    <property type="molecule type" value="Genomic_DNA"/>
</dbReference>
<dbReference type="InterPro" id="IPR032710">
    <property type="entry name" value="NTF2-like_dom_sf"/>
</dbReference>
<proteinExistence type="predicted"/>
<gene>
    <name evidence="2" type="ORF">GRI48_04035</name>
</gene>
<keyword evidence="3" id="KW-1185">Reference proteome</keyword>
<sequence length="145" mass="16417">MRKFWNHSRAKIHDRHDRVVRGLVDALNRRDYEAAAAYLTPDIAISDGRGTVLSGRDRYLAADREMMRHAPGARIVIDSIQFREDDVLVRGHFENAPEELSGKAMWRGTFRDDLIATIDVTRAPGELTLPQFAARRAAESDDEDG</sequence>
<feature type="domain" description="SnoaL-like" evidence="1">
    <location>
        <begin position="20"/>
        <end position="116"/>
    </location>
</feature>
<dbReference type="Pfam" id="PF12680">
    <property type="entry name" value="SnoaL_2"/>
    <property type="match status" value="1"/>
</dbReference>
<accession>A0A844YB41</accession>
<name>A0A844YB41_9SPHN</name>
<evidence type="ECO:0000313" key="2">
    <source>
        <dbReference type="EMBL" id="MXO62176.1"/>
    </source>
</evidence>
<dbReference type="SUPFAM" id="SSF54427">
    <property type="entry name" value="NTF2-like"/>
    <property type="match status" value="1"/>
</dbReference>
<dbReference type="Proteomes" id="UP000445582">
    <property type="component" value="Unassembled WGS sequence"/>
</dbReference>
<reference evidence="2 3" key="1">
    <citation type="submission" date="2019-12" db="EMBL/GenBank/DDBJ databases">
        <title>Genomic-based taxomic classification of the family Erythrobacteraceae.</title>
        <authorList>
            <person name="Xu L."/>
        </authorList>
    </citation>
    <scope>NUCLEOTIDE SEQUENCE [LARGE SCALE GENOMIC DNA]</scope>
    <source>
        <strain evidence="2 3">MCCC 1A09965</strain>
    </source>
</reference>
<organism evidence="2 3">
    <name type="scientific">Qipengyuania oceanensis</name>
    <dbReference type="NCBI Taxonomy" id="1463597"/>
    <lineage>
        <taxon>Bacteria</taxon>
        <taxon>Pseudomonadati</taxon>
        <taxon>Pseudomonadota</taxon>
        <taxon>Alphaproteobacteria</taxon>
        <taxon>Sphingomonadales</taxon>
        <taxon>Erythrobacteraceae</taxon>
        <taxon>Qipengyuania</taxon>
    </lineage>
</organism>
<dbReference type="InterPro" id="IPR037401">
    <property type="entry name" value="SnoaL-like"/>
</dbReference>
<dbReference type="AlphaFoldDB" id="A0A844YB41"/>